<dbReference type="PANTHER" id="PTHR28570:SF3">
    <property type="entry name" value="ASPARTYL AMINOPEPTIDASE"/>
    <property type="match status" value="1"/>
</dbReference>
<dbReference type="GO" id="GO:0004177">
    <property type="term" value="F:aminopeptidase activity"/>
    <property type="evidence" value="ECO:0007669"/>
    <property type="project" value="UniProtKB-KW"/>
</dbReference>
<keyword evidence="8 9" id="KW-0482">Metalloprotease</keyword>
<evidence type="ECO:0000256" key="9">
    <source>
        <dbReference type="RuleBase" id="RU004386"/>
    </source>
</evidence>
<evidence type="ECO:0000256" key="1">
    <source>
        <dbReference type="ARBA" id="ARBA00001947"/>
    </source>
</evidence>
<gene>
    <name evidence="11" type="ORF">HMPREF9460_00661</name>
</gene>
<dbReference type="PANTHER" id="PTHR28570">
    <property type="entry name" value="ASPARTYL AMINOPEPTIDASE"/>
    <property type="match status" value="1"/>
</dbReference>
<evidence type="ECO:0000256" key="3">
    <source>
        <dbReference type="ARBA" id="ARBA00022438"/>
    </source>
</evidence>
<dbReference type="EMBL" id="ADLO01000025">
    <property type="protein sequence ID" value="KGF56877.1"/>
    <property type="molecule type" value="Genomic_DNA"/>
</dbReference>
<dbReference type="RefSeq" id="WP_044938914.1">
    <property type="nucleotide sequence ID" value="NZ_KN174161.1"/>
</dbReference>
<evidence type="ECO:0000256" key="4">
    <source>
        <dbReference type="ARBA" id="ARBA00022670"/>
    </source>
</evidence>
<dbReference type="InterPro" id="IPR023358">
    <property type="entry name" value="Peptidase_M18_dom2"/>
</dbReference>
<dbReference type="GO" id="GO:0006508">
    <property type="term" value="P:proteolysis"/>
    <property type="evidence" value="ECO:0007669"/>
    <property type="project" value="UniProtKB-KW"/>
</dbReference>
<proteinExistence type="inferred from homology"/>
<evidence type="ECO:0000313" key="12">
    <source>
        <dbReference type="Proteomes" id="UP000029585"/>
    </source>
</evidence>
<dbReference type="Gene3D" id="3.40.630.10">
    <property type="entry name" value="Zn peptidases"/>
    <property type="match status" value="1"/>
</dbReference>
<evidence type="ECO:0000256" key="8">
    <source>
        <dbReference type="ARBA" id="ARBA00023049"/>
    </source>
</evidence>
<evidence type="ECO:0000313" key="11">
    <source>
        <dbReference type="EMBL" id="KGF56877.1"/>
    </source>
</evidence>
<dbReference type="Gene3D" id="2.30.250.10">
    <property type="entry name" value="Aminopeptidase i, Domain 2"/>
    <property type="match status" value="1"/>
</dbReference>
<dbReference type="GO" id="GO:0008237">
    <property type="term" value="F:metallopeptidase activity"/>
    <property type="evidence" value="ECO:0007669"/>
    <property type="project" value="UniProtKB-KW"/>
</dbReference>
<dbReference type="SUPFAM" id="SSF53187">
    <property type="entry name" value="Zn-dependent exopeptidases"/>
    <property type="match status" value="1"/>
</dbReference>
<dbReference type="eggNOG" id="COG1362">
    <property type="taxonomic scope" value="Bacteria"/>
</dbReference>
<comment type="similarity">
    <text evidence="2 9">Belongs to the peptidase M18 family.</text>
</comment>
<dbReference type="GO" id="GO:0008270">
    <property type="term" value="F:zinc ion binding"/>
    <property type="evidence" value="ECO:0007669"/>
    <property type="project" value="InterPro"/>
</dbReference>
<dbReference type="NCBIfam" id="NF002759">
    <property type="entry name" value="PRK02813.1"/>
    <property type="match status" value="1"/>
</dbReference>
<evidence type="ECO:0000256" key="5">
    <source>
        <dbReference type="ARBA" id="ARBA00022723"/>
    </source>
</evidence>
<dbReference type="PRINTS" id="PR00932">
    <property type="entry name" value="AMINO1PTASE"/>
</dbReference>
<dbReference type="GO" id="GO:0005737">
    <property type="term" value="C:cytoplasm"/>
    <property type="evidence" value="ECO:0007669"/>
    <property type="project" value="UniProtKB-ARBA"/>
</dbReference>
<keyword evidence="6 9" id="KW-0378">Hydrolase</keyword>
<dbReference type="HOGENOM" id="CLU_019532_2_0_9"/>
<evidence type="ECO:0000256" key="2">
    <source>
        <dbReference type="ARBA" id="ARBA00008290"/>
    </source>
</evidence>
<dbReference type="Pfam" id="PF02127">
    <property type="entry name" value="Peptidase_M18"/>
    <property type="match status" value="1"/>
</dbReference>
<keyword evidence="12" id="KW-1185">Reference proteome</keyword>
<dbReference type="PATRIC" id="fig|742738.3.peg.692"/>
<keyword evidence="7 9" id="KW-0862">Zinc</keyword>
<organism evidence="11 12">
    <name type="scientific">Flavonifractor plautii 1_3_50AFAA</name>
    <dbReference type="NCBI Taxonomy" id="742738"/>
    <lineage>
        <taxon>Bacteria</taxon>
        <taxon>Bacillati</taxon>
        <taxon>Bacillota</taxon>
        <taxon>Clostridia</taxon>
        <taxon>Eubacteriales</taxon>
        <taxon>Oscillospiraceae</taxon>
        <taxon>Flavonifractor</taxon>
    </lineage>
</organism>
<sequence>MQTTDKLMEYIQDSPSPYHAAAAAAARLEAAGFTRLEESAPWALSSGQCCYTTRNQSSLIAFRLPGGTPEGWRMTAAHSDSPTFYVKNDALEGDKRYVRLAVEGYGGMNCASWLDRPLTVAGRAVVRTPAGVEGRLVYLDRDLLTIPSLAIHQQRDVNRGHDYNAQKDMQPLYALGGGPSLTALLAEELGVDVGDILATDLVLCPRQAPVRIGPEGEFFQAPRIDDLGCAYATLEGFLSAKGTERFGQLYCLFDNEEVGSGTRQGAMSSFLPDVLTRIGEALGLSAQARRQALAGSLLLSADNGHAVHPNFPEKADPANKVYPNGGVVIKYSANQKYTTTGLTAGLFQAICQKAGVPVQVFANRADEPGGSTLGNLLGHQVSIPMVDIAMAQLAMHSAVETAGSRDPEYMARACAAFFQAEFTQTADGVYQF</sequence>
<keyword evidence="4 9" id="KW-0645">Protease</keyword>
<accession>A0A096CQ27</accession>
<keyword evidence="5 9" id="KW-0479">Metal-binding</keyword>
<reference evidence="11 12" key="1">
    <citation type="submission" date="2011-08" db="EMBL/GenBank/DDBJ databases">
        <title>The Genome Sequence of Clostridium orbiscindens 1_3_50AFAA.</title>
        <authorList>
            <consortium name="The Broad Institute Genome Sequencing Platform"/>
            <person name="Earl A."/>
            <person name="Ward D."/>
            <person name="Feldgarden M."/>
            <person name="Gevers D."/>
            <person name="Daigneault M."/>
            <person name="Strauss J."/>
            <person name="Allen-Vercoe E."/>
            <person name="Young S.K."/>
            <person name="Zeng Q."/>
            <person name="Gargeya S."/>
            <person name="Fitzgerald M."/>
            <person name="Haas B."/>
            <person name="Abouelleil A."/>
            <person name="Alvarado L."/>
            <person name="Arachchi H.M."/>
            <person name="Berlin A."/>
            <person name="Brown A."/>
            <person name="Chapman S.B."/>
            <person name="Chen Z."/>
            <person name="Dunbar C."/>
            <person name="Freedman E."/>
            <person name="Gearin G."/>
            <person name="Gellesch M."/>
            <person name="Goldberg J."/>
            <person name="Griggs A."/>
            <person name="Gujja S."/>
            <person name="Heiman D."/>
            <person name="Howarth C."/>
            <person name="Larson L."/>
            <person name="Lui A."/>
            <person name="MacDonald P.J.P."/>
            <person name="Montmayeur A."/>
            <person name="Murphy C."/>
            <person name="Neiman D."/>
            <person name="Pearson M."/>
            <person name="Priest M."/>
            <person name="Roberts A."/>
            <person name="Saif S."/>
            <person name="Shea T."/>
            <person name="Shenoy N."/>
            <person name="Sisk P."/>
            <person name="Stolte C."/>
            <person name="Sykes S."/>
            <person name="Wortman J."/>
            <person name="Nusbaum C."/>
            <person name="Birren B."/>
        </authorList>
    </citation>
    <scope>NUCLEOTIDE SEQUENCE [LARGE SCALE GENOMIC DNA]</scope>
    <source>
        <strain evidence="11 12">1_3_50AFAA</strain>
    </source>
</reference>
<dbReference type="SUPFAM" id="SSF101821">
    <property type="entry name" value="Aminopeptidase/glucanase lid domain"/>
    <property type="match status" value="1"/>
</dbReference>
<comment type="caution">
    <text evidence="11">The sequence shown here is derived from an EMBL/GenBank/DDBJ whole genome shotgun (WGS) entry which is preliminary data.</text>
</comment>
<dbReference type="InterPro" id="IPR001948">
    <property type="entry name" value="Peptidase_M18"/>
</dbReference>
<dbReference type="Proteomes" id="UP000029585">
    <property type="component" value="Unassembled WGS sequence"/>
</dbReference>
<evidence type="ECO:0000256" key="6">
    <source>
        <dbReference type="ARBA" id="ARBA00022801"/>
    </source>
</evidence>
<keyword evidence="3 9" id="KW-0031">Aminopeptidase</keyword>
<evidence type="ECO:0000256" key="7">
    <source>
        <dbReference type="ARBA" id="ARBA00022833"/>
    </source>
</evidence>
<dbReference type="AlphaFoldDB" id="A0A096CQ27"/>
<name>A0A096CQ27_FLAPL</name>
<comment type="cofactor">
    <cofactor evidence="1 10">
        <name>Zn(2+)</name>
        <dbReference type="ChEBI" id="CHEBI:29105"/>
    </cofactor>
</comment>
<protein>
    <recommendedName>
        <fullName evidence="10">M18 family aminopeptidase</fullName>
        <ecNumber evidence="10">3.4.11.-</ecNumber>
    </recommendedName>
</protein>
<dbReference type="EC" id="3.4.11.-" evidence="10"/>
<evidence type="ECO:0000256" key="10">
    <source>
        <dbReference type="RuleBase" id="RU004387"/>
    </source>
</evidence>